<comment type="pathway">
    <text evidence="5">Carbohydrate metabolism; pentose and glucuronate interconversion.</text>
</comment>
<dbReference type="Proteomes" id="UP000649753">
    <property type="component" value="Unassembled WGS sequence"/>
</dbReference>
<protein>
    <recommendedName>
        <fullName evidence="7">mannonate dehydratase</fullName>
        <ecNumber evidence="7">4.2.1.8</ecNumber>
    </recommendedName>
</protein>
<dbReference type="GO" id="GO:0042840">
    <property type="term" value="P:D-glucuronate catabolic process"/>
    <property type="evidence" value="ECO:0007669"/>
    <property type="project" value="TreeGrafter"/>
</dbReference>
<evidence type="ECO:0000256" key="5">
    <source>
        <dbReference type="ARBA" id="ARBA00004892"/>
    </source>
</evidence>
<evidence type="ECO:0000256" key="2">
    <source>
        <dbReference type="ARBA" id="ARBA00001936"/>
    </source>
</evidence>
<evidence type="ECO:0000256" key="8">
    <source>
        <dbReference type="ARBA" id="ARBA00023004"/>
    </source>
</evidence>
<dbReference type="GO" id="GO:0008198">
    <property type="term" value="F:ferrous iron binding"/>
    <property type="evidence" value="ECO:0007669"/>
    <property type="project" value="TreeGrafter"/>
</dbReference>
<evidence type="ECO:0000313" key="12">
    <source>
        <dbReference type="Proteomes" id="UP000649753"/>
    </source>
</evidence>
<name>A0A927M6J7_9ACTN</name>
<dbReference type="AlphaFoldDB" id="A0A927M6J7"/>
<evidence type="ECO:0000256" key="1">
    <source>
        <dbReference type="ARBA" id="ARBA00001794"/>
    </source>
</evidence>
<reference evidence="11" key="1">
    <citation type="submission" date="2020-10" db="EMBL/GenBank/DDBJ databases">
        <title>Sequencing the genomes of 1000 actinobacteria strains.</title>
        <authorList>
            <person name="Klenk H.-P."/>
        </authorList>
    </citation>
    <scope>NUCLEOTIDE SEQUENCE</scope>
    <source>
        <strain evidence="11">DSM 46832</strain>
    </source>
</reference>
<accession>A0A927M6J7</accession>
<keyword evidence="12" id="KW-1185">Reference proteome</keyword>
<dbReference type="SUPFAM" id="SSF51658">
    <property type="entry name" value="Xylose isomerase-like"/>
    <property type="match status" value="1"/>
</dbReference>
<keyword evidence="10 11" id="KW-0456">Lyase</keyword>
<dbReference type="InterPro" id="IPR004628">
    <property type="entry name" value="Man_deHydtase"/>
</dbReference>
<evidence type="ECO:0000256" key="3">
    <source>
        <dbReference type="ARBA" id="ARBA00001954"/>
    </source>
</evidence>
<keyword evidence="9" id="KW-0464">Manganese</keyword>
<gene>
    <name evidence="11" type="ORF">H4W31_001033</name>
</gene>
<comment type="similarity">
    <text evidence="6">Belongs to the mannonate dehydratase family.</text>
</comment>
<evidence type="ECO:0000256" key="9">
    <source>
        <dbReference type="ARBA" id="ARBA00023211"/>
    </source>
</evidence>
<evidence type="ECO:0000256" key="6">
    <source>
        <dbReference type="ARBA" id="ARBA00007389"/>
    </source>
</evidence>
<keyword evidence="8" id="KW-0408">Iron</keyword>
<dbReference type="PANTHER" id="PTHR30387:SF2">
    <property type="entry name" value="MANNONATE DEHYDRATASE"/>
    <property type="match status" value="1"/>
</dbReference>
<dbReference type="PANTHER" id="PTHR30387">
    <property type="entry name" value="MANNONATE DEHYDRATASE"/>
    <property type="match status" value="1"/>
</dbReference>
<evidence type="ECO:0000256" key="10">
    <source>
        <dbReference type="ARBA" id="ARBA00023239"/>
    </source>
</evidence>
<comment type="function">
    <text evidence="4">Catalyzes the dehydration of D-mannonate.</text>
</comment>
<comment type="catalytic activity">
    <reaction evidence="1">
        <text>D-mannonate = 2-dehydro-3-deoxy-D-gluconate + H2O</text>
        <dbReference type="Rhea" id="RHEA:20097"/>
        <dbReference type="ChEBI" id="CHEBI:15377"/>
        <dbReference type="ChEBI" id="CHEBI:17767"/>
        <dbReference type="ChEBI" id="CHEBI:57990"/>
        <dbReference type="EC" id="4.2.1.8"/>
    </reaction>
</comment>
<dbReference type="InterPro" id="IPR036237">
    <property type="entry name" value="Xyl_isomerase-like_sf"/>
</dbReference>
<dbReference type="EC" id="4.2.1.8" evidence="7"/>
<dbReference type="GO" id="GO:0030145">
    <property type="term" value="F:manganese ion binding"/>
    <property type="evidence" value="ECO:0007669"/>
    <property type="project" value="TreeGrafter"/>
</dbReference>
<proteinExistence type="inferred from homology"/>
<dbReference type="Pfam" id="PF03786">
    <property type="entry name" value="UxuA"/>
    <property type="match status" value="2"/>
</dbReference>
<dbReference type="PIRSF" id="PIRSF016049">
    <property type="entry name" value="Man_dehyd"/>
    <property type="match status" value="1"/>
</dbReference>
<evidence type="ECO:0000256" key="7">
    <source>
        <dbReference type="ARBA" id="ARBA00012927"/>
    </source>
</evidence>
<dbReference type="EMBL" id="JADBEB010000001">
    <property type="protein sequence ID" value="MBE1485395.1"/>
    <property type="molecule type" value="Genomic_DNA"/>
</dbReference>
<evidence type="ECO:0000256" key="4">
    <source>
        <dbReference type="ARBA" id="ARBA00002713"/>
    </source>
</evidence>
<comment type="caution">
    <text evidence="11">The sequence shown here is derived from an EMBL/GenBank/DDBJ whole genome shotgun (WGS) entry which is preliminary data.</text>
</comment>
<comment type="cofactor">
    <cofactor evidence="2">
        <name>Mn(2+)</name>
        <dbReference type="ChEBI" id="CHEBI:29035"/>
    </cofactor>
</comment>
<organism evidence="11 12">
    <name type="scientific">Plantactinospora soyae</name>
    <dbReference type="NCBI Taxonomy" id="1544732"/>
    <lineage>
        <taxon>Bacteria</taxon>
        <taxon>Bacillati</taxon>
        <taxon>Actinomycetota</taxon>
        <taxon>Actinomycetes</taxon>
        <taxon>Micromonosporales</taxon>
        <taxon>Micromonosporaceae</taxon>
        <taxon>Plantactinospora</taxon>
    </lineage>
</organism>
<comment type="cofactor">
    <cofactor evidence="3">
        <name>Fe(2+)</name>
        <dbReference type="ChEBI" id="CHEBI:29033"/>
    </cofactor>
</comment>
<evidence type="ECO:0000313" key="11">
    <source>
        <dbReference type="EMBL" id="MBE1485395.1"/>
    </source>
</evidence>
<dbReference type="RefSeq" id="WP_192765585.1">
    <property type="nucleotide sequence ID" value="NZ_JADBEB010000001.1"/>
</dbReference>
<dbReference type="GO" id="GO:0008927">
    <property type="term" value="F:mannonate dehydratase activity"/>
    <property type="evidence" value="ECO:0007669"/>
    <property type="project" value="UniProtKB-EC"/>
</dbReference>
<dbReference type="Gene3D" id="3.20.20.150">
    <property type="entry name" value="Divalent-metal-dependent TIM barrel enzymes"/>
    <property type="match status" value="1"/>
</dbReference>
<sequence length="334" mass="37939">MIKIAEMLPPEHSAHQLWRVIRQAGVRHAVGGLPPATGLSPGEQPWDYLPLLRLQQQYESFGFRLAVLESRPPYNLAKRGLPGRDEEIDAICVLIENLGRLGIPVWCYEWMADFNWLRTNTAIESRGGSLVSGYDHALLADAPPAELGPLTEEELWTNLEYFLRRVVPVAERWNVRLAMHPDDPPLSPIRGVGRIMRSVENYERLLDLVPSPVNGITLCQGNFRLMTDDIPAVIRRFAERIFFVHLRDVRGTVRKFEETWHDDGPTDLLECLRAYREVGYHGVLRPDHVPTVDGDSNDRPGYSIFGRLFAVGYLRGLQQAAYADVPVGERDGEW</sequence>